<dbReference type="Pfam" id="PF03372">
    <property type="entry name" value="Exo_endo_phos"/>
    <property type="match status" value="1"/>
</dbReference>
<dbReference type="InterPro" id="IPR050410">
    <property type="entry name" value="CCR4/nocturin_mRNA_transcr"/>
</dbReference>
<comment type="caution">
    <text evidence="2">The sequence shown here is derived from an EMBL/GenBank/DDBJ whole genome shotgun (WGS) entry which is preliminary data.</text>
</comment>
<dbReference type="AlphaFoldDB" id="A0A2J7ZHH3"/>
<dbReference type="SUPFAM" id="SSF56219">
    <property type="entry name" value="DNase I-like"/>
    <property type="match status" value="1"/>
</dbReference>
<proteinExistence type="predicted"/>
<dbReference type="Proteomes" id="UP000236333">
    <property type="component" value="Unassembled WGS sequence"/>
</dbReference>
<dbReference type="InterPro" id="IPR005135">
    <property type="entry name" value="Endo/exonuclease/phosphatase"/>
</dbReference>
<reference evidence="2 3" key="1">
    <citation type="journal article" date="2017" name="Mol. Biol. Evol.">
        <title>The 4-celled Tetrabaena socialis nuclear genome reveals the essential components for genetic control of cell number at the origin of multicellularity in the volvocine lineage.</title>
        <authorList>
            <person name="Featherston J."/>
            <person name="Arakaki Y."/>
            <person name="Hanschen E.R."/>
            <person name="Ferris P.J."/>
            <person name="Michod R.E."/>
            <person name="Olson B.J.S.C."/>
            <person name="Nozaki H."/>
            <person name="Durand P.M."/>
        </authorList>
    </citation>
    <scope>NUCLEOTIDE SEQUENCE [LARGE SCALE GENOMIC DNA]</scope>
    <source>
        <strain evidence="2 3">NIES-571</strain>
    </source>
</reference>
<protein>
    <submittedName>
        <fullName evidence="2">Carbon catabolite repressor protein 4 6</fullName>
    </submittedName>
</protein>
<evidence type="ECO:0000313" key="3">
    <source>
        <dbReference type="Proteomes" id="UP000236333"/>
    </source>
</evidence>
<dbReference type="Gene3D" id="3.60.10.10">
    <property type="entry name" value="Endonuclease/exonuclease/phosphatase"/>
    <property type="match status" value="1"/>
</dbReference>
<dbReference type="PANTHER" id="PTHR12121:SF100">
    <property type="entry name" value="POLY(A)-SPECIFIC RIBONUCLEASE"/>
    <property type="match status" value="1"/>
</dbReference>
<dbReference type="InterPro" id="IPR036691">
    <property type="entry name" value="Endo/exonu/phosph_ase_sf"/>
</dbReference>
<dbReference type="EMBL" id="PGGS01002262">
    <property type="protein sequence ID" value="PNG99716.1"/>
    <property type="molecule type" value="Genomic_DNA"/>
</dbReference>
<accession>A0A2J7ZHH3</accession>
<keyword evidence="3" id="KW-1185">Reference proteome</keyword>
<gene>
    <name evidence="2" type="ORF">TSOC_014501</name>
</gene>
<sequence>MCYNILADAYAHHFAAKLYRDVPRGCLDWSARRSLLIAEIKHWAPDVVCLQEVQHYHELESEMREAGYEGRFVRRTGRRRDGCATFWRADRLRACSMQRIEFGPLGLDDNIAILMSLAPRPDPAVFDR</sequence>
<dbReference type="GO" id="GO:0000175">
    <property type="term" value="F:3'-5'-RNA exonuclease activity"/>
    <property type="evidence" value="ECO:0007669"/>
    <property type="project" value="TreeGrafter"/>
</dbReference>
<evidence type="ECO:0000259" key="1">
    <source>
        <dbReference type="Pfam" id="PF03372"/>
    </source>
</evidence>
<dbReference type="PANTHER" id="PTHR12121">
    <property type="entry name" value="CARBON CATABOLITE REPRESSOR PROTEIN 4"/>
    <property type="match status" value="1"/>
</dbReference>
<dbReference type="OrthoDB" id="428734at2759"/>
<feature type="domain" description="Endonuclease/exonuclease/phosphatase" evidence="1">
    <location>
        <begin position="27"/>
        <end position="110"/>
    </location>
</feature>
<name>A0A2J7ZHH3_9CHLO</name>
<evidence type="ECO:0000313" key="2">
    <source>
        <dbReference type="EMBL" id="PNG99716.1"/>
    </source>
</evidence>
<organism evidence="2 3">
    <name type="scientific">Tetrabaena socialis</name>
    <dbReference type="NCBI Taxonomy" id="47790"/>
    <lineage>
        <taxon>Eukaryota</taxon>
        <taxon>Viridiplantae</taxon>
        <taxon>Chlorophyta</taxon>
        <taxon>core chlorophytes</taxon>
        <taxon>Chlorophyceae</taxon>
        <taxon>CS clade</taxon>
        <taxon>Chlamydomonadales</taxon>
        <taxon>Tetrabaenaceae</taxon>
        <taxon>Tetrabaena</taxon>
    </lineage>
</organism>